<gene>
    <name evidence="2" type="ORF">H9627_09585</name>
</gene>
<sequence length="96" mass="9681">MFAQDLTFTRSTIPVDPVDPTDIDPGDGASEPYKRVLQNSMHGGMTAVGEWYGDVYAACRDGEPGTYNVRVTPTGGGGGGGNGGGFGSGGSSFGSS</sequence>
<evidence type="ECO:0000313" key="3">
    <source>
        <dbReference type="Proteomes" id="UP000650224"/>
    </source>
</evidence>
<feature type="region of interest" description="Disordered" evidence="1">
    <location>
        <begin position="1"/>
        <end position="32"/>
    </location>
</feature>
<accession>A0A8I0HEX9</accession>
<reference evidence="2 3" key="1">
    <citation type="submission" date="2020-08" db="EMBL/GenBank/DDBJ databases">
        <title>A Genomic Blueprint of the Chicken Gut Microbiome.</title>
        <authorList>
            <person name="Gilroy R."/>
            <person name="Ravi A."/>
            <person name="Getino M."/>
            <person name="Pursley I."/>
            <person name="Horton D.L."/>
            <person name="Alikhan N.-F."/>
            <person name="Baker D."/>
            <person name="Gharbi K."/>
            <person name="Hall N."/>
            <person name="Watson M."/>
            <person name="Adriaenssens E.M."/>
            <person name="Foster-Nyarko E."/>
            <person name="Jarju S."/>
            <person name="Secka A."/>
            <person name="Antonio M."/>
            <person name="Oren A."/>
            <person name="Chaudhuri R."/>
            <person name="La Ragione R.M."/>
            <person name="Hildebrand F."/>
            <person name="Pallen M.J."/>
        </authorList>
    </citation>
    <scope>NUCLEOTIDE SEQUENCE [LARGE SCALE GENOMIC DNA]</scope>
    <source>
        <strain evidence="2 3">Sa1YVA5</strain>
    </source>
</reference>
<name>A0A8I0HEX9_9CORY</name>
<dbReference type="EMBL" id="JACSPR010000006">
    <property type="protein sequence ID" value="MBD8030566.1"/>
    <property type="molecule type" value="Genomic_DNA"/>
</dbReference>
<evidence type="ECO:0000256" key="1">
    <source>
        <dbReference type="SAM" id="MobiDB-lite"/>
    </source>
</evidence>
<feature type="region of interest" description="Disordered" evidence="1">
    <location>
        <begin position="70"/>
        <end position="96"/>
    </location>
</feature>
<feature type="compositionally biased region" description="Gly residues" evidence="1">
    <location>
        <begin position="74"/>
        <end position="96"/>
    </location>
</feature>
<feature type="compositionally biased region" description="Polar residues" evidence="1">
    <location>
        <begin position="1"/>
        <end position="11"/>
    </location>
</feature>
<comment type="caution">
    <text evidence="2">The sequence shown here is derived from an EMBL/GenBank/DDBJ whole genome shotgun (WGS) entry which is preliminary data.</text>
</comment>
<proteinExistence type="predicted"/>
<protein>
    <submittedName>
        <fullName evidence="2">Uncharacterized protein</fullName>
    </submittedName>
</protein>
<keyword evidence="3" id="KW-1185">Reference proteome</keyword>
<dbReference type="AlphaFoldDB" id="A0A8I0HEX9"/>
<dbReference type="Proteomes" id="UP000650224">
    <property type="component" value="Unassembled WGS sequence"/>
</dbReference>
<organism evidence="2 3">
    <name type="scientific">Corynebacterium gallinarum</name>
    <dbReference type="NCBI Taxonomy" id="2762214"/>
    <lineage>
        <taxon>Bacteria</taxon>
        <taxon>Bacillati</taxon>
        <taxon>Actinomycetota</taxon>
        <taxon>Actinomycetes</taxon>
        <taxon>Mycobacteriales</taxon>
        <taxon>Corynebacteriaceae</taxon>
        <taxon>Corynebacterium</taxon>
    </lineage>
</organism>
<evidence type="ECO:0000313" key="2">
    <source>
        <dbReference type="EMBL" id="MBD8030566.1"/>
    </source>
</evidence>